<evidence type="ECO:0000256" key="3">
    <source>
        <dbReference type="ARBA" id="ARBA00023163"/>
    </source>
</evidence>
<feature type="domain" description="HTH tetR-type" evidence="5">
    <location>
        <begin position="19"/>
        <end position="79"/>
    </location>
</feature>
<sequence>MAATSGTNTAGRPVRLPRSARRKQLLAAAQEVFVAQGYHAAAMDDIADRAGVSKPVLYQHFPGKLELYLALLDTHGDALVGKVRGAMAATSDNKERVAGSMRAYFEFVDHESEAFRLVFESDLRNEPAVRERVDRVERLCIEAIAETIMGDTGVARDRAELLAAGLVGISVTAAQFWLAGGRKVDKDDAMAILAALAWRGIASFPMQGEPHGSEPPDDGAATIG</sequence>
<dbReference type="Pfam" id="PF00440">
    <property type="entry name" value="TetR_N"/>
    <property type="match status" value="1"/>
</dbReference>
<gene>
    <name evidence="6" type="ORF">GCM10023322_53590</name>
</gene>
<dbReference type="PRINTS" id="PR00455">
    <property type="entry name" value="HTHTETR"/>
</dbReference>
<dbReference type="SUPFAM" id="SSF48498">
    <property type="entry name" value="Tetracyclin repressor-like, C-terminal domain"/>
    <property type="match status" value="1"/>
</dbReference>
<evidence type="ECO:0000259" key="5">
    <source>
        <dbReference type="PROSITE" id="PS50977"/>
    </source>
</evidence>
<keyword evidence="2 4" id="KW-0238">DNA-binding</keyword>
<dbReference type="EMBL" id="BAABJQ010000018">
    <property type="protein sequence ID" value="GAA5192928.1"/>
    <property type="molecule type" value="Genomic_DNA"/>
</dbReference>
<feature type="DNA-binding region" description="H-T-H motif" evidence="4">
    <location>
        <begin position="42"/>
        <end position="61"/>
    </location>
</feature>
<keyword evidence="3" id="KW-0804">Transcription</keyword>
<dbReference type="SUPFAM" id="SSF46689">
    <property type="entry name" value="Homeodomain-like"/>
    <property type="match status" value="1"/>
</dbReference>
<dbReference type="RefSeq" id="WP_345634142.1">
    <property type="nucleotide sequence ID" value="NZ_BAABJQ010000018.1"/>
</dbReference>
<name>A0ABP9S903_9ACTN</name>
<keyword evidence="1" id="KW-0805">Transcription regulation</keyword>
<dbReference type="PROSITE" id="PS50977">
    <property type="entry name" value="HTH_TETR_2"/>
    <property type="match status" value="1"/>
</dbReference>
<protein>
    <submittedName>
        <fullName evidence="6">TetR/AcrR family transcriptional regulator</fullName>
    </submittedName>
</protein>
<dbReference type="InterPro" id="IPR001647">
    <property type="entry name" value="HTH_TetR"/>
</dbReference>
<evidence type="ECO:0000256" key="2">
    <source>
        <dbReference type="ARBA" id="ARBA00023125"/>
    </source>
</evidence>
<dbReference type="Proteomes" id="UP001501570">
    <property type="component" value="Unassembled WGS sequence"/>
</dbReference>
<keyword evidence="7" id="KW-1185">Reference proteome</keyword>
<dbReference type="PANTHER" id="PTHR30055:SF160">
    <property type="entry name" value="TRANSCRIPTIONAL REGULATORY PROTEIN (PROBABLY ASNC-FAMILY)-RELATED"/>
    <property type="match status" value="1"/>
</dbReference>
<evidence type="ECO:0000313" key="7">
    <source>
        <dbReference type="Proteomes" id="UP001501570"/>
    </source>
</evidence>
<organism evidence="6 7">
    <name type="scientific">Rugosimonospora acidiphila</name>
    <dbReference type="NCBI Taxonomy" id="556531"/>
    <lineage>
        <taxon>Bacteria</taxon>
        <taxon>Bacillati</taxon>
        <taxon>Actinomycetota</taxon>
        <taxon>Actinomycetes</taxon>
        <taxon>Micromonosporales</taxon>
        <taxon>Micromonosporaceae</taxon>
        <taxon>Rugosimonospora</taxon>
    </lineage>
</organism>
<accession>A0ABP9S903</accession>
<evidence type="ECO:0000256" key="1">
    <source>
        <dbReference type="ARBA" id="ARBA00023015"/>
    </source>
</evidence>
<dbReference type="PANTHER" id="PTHR30055">
    <property type="entry name" value="HTH-TYPE TRANSCRIPTIONAL REGULATOR RUTR"/>
    <property type="match status" value="1"/>
</dbReference>
<dbReference type="Gene3D" id="1.10.357.10">
    <property type="entry name" value="Tetracycline Repressor, domain 2"/>
    <property type="match status" value="1"/>
</dbReference>
<evidence type="ECO:0000256" key="4">
    <source>
        <dbReference type="PROSITE-ProRule" id="PRU00335"/>
    </source>
</evidence>
<dbReference type="Pfam" id="PF21943">
    <property type="entry name" value="TetR_C_46"/>
    <property type="match status" value="1"/>
</dbReference>
<dbReference type="InterPro" id="IPR050109">
    <property type="entry name" value="HTH-type_TetR-like_transc_reg"/>
</dbReference>
<reference evidence="7" key="1">
    <citation type="journal article" date="2019" name="Int. J. Syst. Evol. Microbiol.">
        <title>The Global Catalogue of Microorganisms (GCM) 10K type strain sequencing project: providing services to taxonomists for standard genome sequencing and annotation.</title>
        <authorList>
            <consortium name="The Broad Institute Genomics Platform"/>
            <consortium name="The Broad Institute Genome Sequencing Center for Infectious Disease"/>
            <person name="Wu L."/>
            <person name="Ma J."/>
        </authorList>
    </citation>
    <scope>NUCLEOTIDE SEQUENCE [LARGE SCALE GENOMIC DNA]</scope>
    <source>
        <strain evidence="7">JCM 18304</strain>
    </source>
</reference>
<proteinExistence type="predicted"/>
<dbReference type="InterPro" id="IPR036271">
    <property type="entry name" value="Tet_transcr_reg_TetR-rel_C_sf"/>
</dbReference>
<evidence type="ECO:0000313" key="6">
    <source>
        <dbReference type="EMBL" id="GAA5192928.1"/>
    </source>
</evidence>
<dbReference type="InterPro" id="IPR009057">
    <property type="entry name" value="Homeodomain-like_sf"/>
</dbReference>
<comment type="caution">
    <text evidence="6">The sequence shown here is derived from an EMBL/GenBank/DDBJ whole genome shotgun (WGS) entry which is preliminary data.</text>
</comment>
<dbReference type="InterPro" id="IPR054129">
    <property type="entry name" value="DesT_TetR_C"/>
</dbReference>